<name>A0AAW1ANX0_CROAD</name>
<dbReference type="PANTHER" id="PTHR45917:SF1">
    <property type="entry name" value="CALCIUM-BINDING PROTEIN 1"/>
    <property type="match status" value="1"/>
</dbReference>
<dbReference type="Pfam" id="PF13405">
    <property type="entry name" value="EF-hand_6"/>
    <property type="match status" value="1"/>
</dbReference>
<evidence type="ECO:0000313" key="6">
    <source>
        <dbReference type="Proteomes" id="UP001474421"/>
    </source>
</evidence>
<dbReference type="AlphaFoldDB" id="A0AAW1ANX0"/>
<feature type="domain" description="EF-hand" evidence="4">
    <location>
        <begin position="62"/>
        <end position="97"/>
    </location>
</feature>
<feature type="domain" description="EF-hand" evidence="4">
    <location>
        <begin position="262"/>
        <end position="297"/>
    </location>
</feature>
<sequence length="330" mass="37256">MAKKIHQEEKACYKAVQLREEGSLMALAQNCAVMHNLLGPACIFLRKGFAENRQPDRQLRPEEIDELREAFREFDRDRDGYINCRDLGNCMRTMGYMPTEMELIELSQQINMNCEWQPPTRLLPQWGGCCIRAPSCWRPALLGAQKPVPVGLNQFQLAWQDCSVLVLPFPPRRAAAIMLRHRPSCMESPSACCLLNPVWGHLGSFPGVQTVWPESGLGWGCSAVTAFCTFSLLVSSVGGHVDFDDFVELMGPKLLAETADMIGVKELRDAFREFDTNGDGEISTNELREAMKKLLGQQVGHRDIEDIIRDVDLNGDGRVDFEEFVRMMSR</sequence>
<dbReference type="InterPro" id="IPR043582">
    <property type="entry name" value="CaBP1/2/4/5"/>
</dbReference>
<organism evidence="5 6">
    <name type="scientific">Crotalus adamanteus</name>
    <name type="common">Eastern diamondback rattlesnake</name>
    <dbReference type="NCBI Taxonomy" id="8729"/>
    <lineage>
        <taxon>Eukaryota</taxon>
        <taxon>Metazoa</taxon>
        <taxon>Chordata</taxon>
        <taxon>Craniata</taxon>
        <taxon>Vertebrata</taxon>
        <taxon>Euteleostomi</taxon>
        <taxon>Lepidosauria</taxon>
        <taxon>Squamata</taxon>
        <taxon>Bifurcata</taxon>
        <taxon>Unidentata</taxon>
        <taxon>Episquamata</taxon>
        <taxon>Toxicofera</taxon>
        <taxon>Serpentes</taxon>
        <taxon>Colubroidea</taxon>
        <taxon>Viperidae</taxon>
        <taxon>Crotalinae</taxon>
        <taxon>Crotalus</taxon>
    </lineage>
</organism>
<keyword evidence="2" id="KW-0677">Repeat</keyword>
<dbReference type="GO" id="GO:0005246">
    <property type="term" value="F:calcium channel regulator activity"/>
    <property type="evidence" value="ECO:0007669"/>
    <property type="project" value="TreeGrafter"/>
</dbReference>
<keyword evidence="3" id="KW-0106">Calcium</keyword>
<gene>
    <name evidence="5" type="ORF">NXF25_017837</name>
</gene>
<keyword evidence="6" id="KW-1185">Reference proteome</keyword>
<dbReference type="PANTHER" id="PTHR45917">
    <property type="entry name" value="CALCIUM-BINDING PROTEIN 1-RELATED"/>
    <property type="match status" value="1"/>
</dbReference>
<dbReference type="InterPro" id="IPR018247">
    <property type="entry name" value="EF_Hand_1_Ca_BS"/>
</dbReference>
<dbReference type="EMBL" id="JAOTOJ010000018">
    <property type="protein sequence ID" value="KAK9391448.1"/>
    <property type="molecule type" value="Genomic_DNA"/>
</dbReference>
<evidence type="ECO:0000313" key="5">
    <source>
        <dbReference type="EMBL" id="KAK9391448.1"/>
    </source>
</evidence>
<dbReference type="SMART" id="SM00054">
    <property type="entry name" value="EFh"/>
    <property type="match status" value="3"/>
</dbReference>
<evidence type="ECO:0000259" key="4">
    <source>
        <dbReference type="PROSITE" id="PS50222"/>
    </source>
</evidence>
<comment type="caution">
    <text evidence="5">The sequence shown here is derived from an EMBL/GenBank/DDBJ whole genome shotgun (WGS) entry which is preliminary data.</text>
</comment>
<reference evidence="5 6" key="1">
    <citation type="journal article" date="2024" name="Proc. Natl. Acad. Sci. U.S.A.">
        <title>The genetic regulatory architecture and epigenomic basis for age-related changes in rattlesnake venom.</title>
        <authorList>
            <person name="Hogan M.P."/>
            <person name="Holding M.L."/>
            <person name="Nystrom G.S."/>
            <person name="Colston T.J."/>
            <person name="Bartlett D.A."/>
            <person name="Mason A.J."/>
            <person name="Ellsworth S.A."/>
            <person name="Rautsaw R.M."/>
            <person name="Lawrence K.C."/>
            <person name="Strickland J.L."/>
            <person name="He B."/>
            <person name="Fraser P."/>
            <person name="Margres M.J."/>
            <person name="Gilbert D.M."/>
            <person name="Gibbs H.L."/>
            <person name="Parkinson C.L."/>
            <person name="Rokyta D.R."/>
        </authorList>
    </citation>
    <scope>NUCLEOTIDE SEQUENCE [LARGE SCALE GENOMIC DNA]</scope>
    <source>
        <strain evidence="5">DRR0105</strain>
    </source>
</reference>
<evidence type="ECO:0000256" key="1">
    <source>
        <dbReference type="ARBA" id="ARBA00022723"/>
    </source>
</evidence>
<dbReference type="InterPro" id="IPR002048">
    <property type="entry name" value="EF_hand_dom"/>
</dbReference>
<protein>
    <submittedName>
        <fullName evidence="5">Malectin</fullName>
    </submittedName>
</protein>
<dbReference type="InterPro" id="IPR011992">
    <property type="entry name" value="EF-hand-dom_pair"/>
</dbReference>
<evidence type="ECO:0000256" key="2">
    <source>
        <dbReference type="ARBA" id="ARBA00022737"/>
    </source>
</evidence>
<dbReference type="GO" id="GO:0005509">
    <property type="term" value="F:calcium ion binding"/>
    <property type="evidence" value="ECO:0007669"/>
    <property type="project" value="InterPro"/>
</dbReference>
<dbReference type="PROSITE" id="PS00018">
    <property type="entry name" value="EF_HAND_1"/>
    <property type="match status" value="3"/>
</dbReference>
<dbReference type="Pfam" id="PF13499">
    <property type="entry name" value="EF-hand_7"/>
    <property type="match status" value="1"/>
</dbReference>
<dbReference type="CDD" id="cd00051">
    <property type="entry name" value="EFh"/>
    <property type="match status" value="2"/>
</dbReference>
<evidence type="ECO:0000256" key="3">
    <source>
        <dbReference type="ARBA" id="ARBA00022837"/>
    </source>
</evidence>
<dbReference type="FunFam" id="1.10.238.10:FF:000037">
    <property type="entry name" value="calcium-binding protein 1 isoform X2"/>
    <property type="match status" value="1"/>
</dbReference>
<dbReference type="Gene3D" id="1.10.238.10">
    <property type="entry name" value="EF-hand"/>
    <property type="match status" value="2"/>
</dbReference>
<feature type="domain" description="EF-hand" evidence="4">
    <location>
        <begin position="299"/>
        <end position="330"/>
    </location>
</feature>
<dbReference type="GO" id="GO:0005737">
    <property type="term" value="C:cytoplasm"/>
    <property type="evidence" value="ECO:0007669"/>
    <property type="project" value="TreeGrafter"/>
</dbReference>
<accession>A0AAW1ANX0</accession>
<dbReference type="PROSITE" id="PS50222">
    <property type="entry name" value="EF_HAND_2"/>
    <property type="match status" value="3"/>
</dbReference>
<dbReference type="SUPFAM" id="SSF47473">
    <property type="entry name" value="EF-hand"/>
    <property type="match status" value="1"/>
</dbReference>
<keyword evidence="1" id="KW-0479">Metal-binding</keyword>
<dbReference type="Proteomes" id="UP001474421">
    <property type="component" value="Unassembled WGS sequence"/>
</dbReference>
<proteinExistence type="predicted"/>